<dbReference type="GO" id="GO:0007059">
    <property type="term" value="P:chromosome segregation"/>
    <property type="evidence" value="ECO:0007669"/>
    <property type="project" value="UniProtKB-UniRule"/>
</dbReference>
<dbReference type="GO" id="GO:0005737">
    <property type="term" value="C:cytoplasm"/>
    <property type="evidence" value="ECO:0007669"/>
    <property type="project" value="UniProtKB-SubCell"/>
</dbReference>
<organism evidence="4 5">
    <name type="scientific">Thermoanaerobacter kivui</name>
    <name type="common">Acetogenium kivui</name>
    <dbReference type="NCBI Taxonomy" id="2325"/>
    <lineage>
        <taxon>Bacteria</taxon>
        <taxon>Bacillati</taxon>
        <taxon>Bacillota</taxon>
        <taxon>Clostridia</taxon>
        <taxon>Thermoanaerobacterales</taxon>
        <taxon>Thermoanaerobacteraceae</taxon>
        <taxon>Thermoanaerobacter</taxon>
    </lineage>
</organism>
<dbReference type="Pfam" id="PF02616">
    <property type="entry name" value="SMC_ScpA"/>
    <property type="match status" value="1"/>
</dbReference>
<dbReference type="Proteomes" id="UP000029669">
    <property type="component" value="Chromosome"/>
</dbReference>
<dbReference type="GO" id="GO:0006260">
    <property type="term" value="P:DNA replication"/>
    <property type="evidence" value="ECO:0007669"/>
    <property type="project" value="UniProtKB-UniRule"/>
</dbReference>
<sequence length="245" mass="29088">MKMYNVKLEVFEGPFDLLFHLIEKNEIDLMDIPISVILEQYMEYIKTLQEMDLNVASEFIVMAATLLEIKSKMLLPKQQFKGQQLEMEEVDPREELVTKLIEYKKYKIIAQTFKEMYKIGSRFFREEPEVKYIDKKIALNYSSEDIYKAYLKVISKNNAREDEIEIKKDEYTVENKIKELLVKLVKKPFLWFSELIKKSRAKGEIIVSFIAVLELVRLNKIVAEQKTTYGDILIKSFRRGEKNEQ</sequence>
<keyword evidence="3" id="KW-0963">Cytoplasm</keyword>
<evidence type="ECO:0000313" key="4">
    <source>
        <dbReference type="EMBL" id="AIS52416.1"/>
    </source>
</evidence>
<dbReference type="PANTHER" id="PTHR33969:SF2">
    <property type="entry name" value="SEGREGATION AND CONDENSATION PROTEIN A"/>
    <property type="match status" value="1"/>
</dbReference>
<protein>
    <recommendedName>
        <fullName evidence="2 3">Segregation and condensation protein A</fullName>
    </recommendedName>
</protein>
<keyword evidence="5" id="KW-1185">Reference proteome</keyword>
<proteinExistence type="inferred from homology"/>
<dbReference type="Gene3D" id="1.10.10.580">
    <property type="entry name" value="Structural maintenance of chromosome 1. Chain E"/>
    <property type="match status" value="1"/>
</dbReference>
<keyword evidence="1 3" id="KW-0159">Chromosome partition</keyword>
<dbReference type="EMBL" id="CP009170">
    <property type="protein sequence ID" value="AIS52416.1"/>
    <property type="molecule type" value="Genomic_DNA"/>
</dbReference>
<dbReference type="HAMAP" id="MF_01805">
    <property type="entry name" value="ScpA"/>
    <property type="match status" value="1"/>
</dbReference>
<evidence type="ECO:0000313" key="5">
    <source>
        <dbReference type="Proteomes" id="UP000029669"/>
    </source>
</evidence>
<comment type="similarity">
    <text evidence="3">Belongs to the ScpA family.</text>
</comment>
<evidence type="ECO:0000256" key="1">
    <source>
        <dbReference type="ARBA" id="ARBA00022829"/>
    </source>
</evidence>
<keyword evidence="3" id="KW-0131">Cell cycle</keyword>
<dbReference type="STRING" id="2325.TKV_c12450"/>
<accession>A0A097ARF7</accession>
<dbReference type="KEGG" id="tki:TKV_c12450"/>
<dbReference type="PANTHER" id="PTHR33969">
    <property type="entry name" value="SEGREGATION AND CONDENSATION PROTEIN A"/>
    <property type="match status" value="1"/>
</dbReference>
<dbReference type="AlphaFoldDB" id="A0A097ARF7"/>
<keyword evidence="3" id="KW-0132">Cell division</keyword>
<dbReference type="Gene3D" id="6.10.250.2410">
    <property type="match status" value="1"/>
</dbReference>
<gene>
    <name evidence="3 4" type="primary">scpA</name>
    <name evidence="4" type="ORF">TKV_c12450</name>
</gene>
<dbReference type="eggNOG" id="COG1354">
    <property type="taxonomic scope" value="Bacteria"/>
</dbReference>
<comment type="subunit">
    <text evidence="3">Component of a cohesin-like complex composed of ScpA, ScpB and the Smc homodimer, in which ScpA and ScpB bind to the head domain of Smc. The presence of the three proteins is required for the association of the complex with DNA.</text>
</comment>
<dbReference type="InterPro" id="IPR023093">
    <property type="entry name" value="ScpA-like_C"/>
</dbReference>
<dbReference type="HOGENOM" id="CLU_038686_3_0_9"/>
<comment type="subcellular location">
    <subcellularLocation>
        <location evidence="3">Cytoplasm</location>
    </subcellularLocation>
    <text evidence="3">Associated with two foci at the outer edges of the nucleoid region in young cells, and at four foci within both cell halves in older cells.</text>
</comment>
<comment type="function">
    <text evidence="3">Participates in chromosomal partition during cell division. May act via the formation of a condensin-like complex containing Smc and ScpB that pull DNA away from mid-cell into both cell halves.</text>
</comment>
<evidence type="ECO:0000256" key="2">
    <source>
        <dbReference type="ARBA" id="ARBA00044777"/>
    </source>
</evidence>
<dbReference type="GO" id="GO:0051301">
    <property type="term" value="P:cell division"/>
    <property type="evidence" value="ECO:0007669"/>
    <property type="project" value="UniProtKB-KW"/>
</dbReference>
<reference evidence="5" key="1">
    <citation type="journal article" date="2015" name="Genome Announc.">
        <title>Whole-Genome Sequences of 80 Environmental and Clinical Isolates of Burkholderia pseudomallei.</title>
        <authorList>
            <person name="Johnson S.L."/>
            <person name="Baker A.L."/>
            <person name="Chain P.S."/>
            <person name="Currie B.J."/>
            <person name="Daligault H.E."/>
            <person name="Davenport K.W."/>
            <person name="Davis C.B."/>
            <person name="Inglis T.J."/>
            <person name="Kaestli M."/>
            <person name="Koren S."/>
            <person name="Mayo M."/>
            <person name="Merritt A.J."/>
            <person name="Price E.P."/>
            <person name="Sarovich D.S."/>
            <person name="Warner J."/>
            <person name="Rosovitz M.J."/>
        </authorList>
    </citation>
    <scope>NUCLEOTIDE SEQUENCE [LARGE SCALE GENOMIC DNA]</scope>
    <source>
        <strain evidence="5">DSM 2030</strain>
    </source>
</reference>
<dbReference type="InterPro" id="IPR003768">
    <property type="entry name" value="ScpA"/>
</dbReference>
<name>A0A097ARF7_THEKI</name>
<dbReference type="OrthoDB" id="9811016at2"/>
<evidence type="ECO:0000256" key="3">
    <source>
        <dbReference type="HAMAP-Rule" id="MF_01805"/>
    </source>
</evidence>